<feature type="compositionally biased region" description="Pro residues" evidence="9">
    <location>
        <begin position="1"/>
        <end position="11"/>
    </location>
</feature>
<dbReference type="InterPro" id="IPR000719">
    <property type="entry name" value="Prot_kinase_dom"/>
</dbReference>
<evidence type="ECO:0000259" key="10">
    <source>
        <dbReference type="PROSITE" id="PS50011"/>
    </source>
</evidence>
<evidence type="ECO:0000256" key="6">
    <source>
        <dbReference type="ARBA" id="ARBA00038035"/>
    </source>
</evidence>
<keyword evidence="12" id="KW-1185">Reference proteome</keyword>
<dbReference type="InterPro" id="IPR017441">
    <property type="entry name" value="Protein_kinase_ATP_BS"/>
</dbReference>
<dbReference type="FunFam" id="1.10.510.10:FF:000263">
    <property type="entry name" value="MAP kinase skh1/pek1"/>
    <property type="match status" value="1"/>
</dbReference>
<gene>
    <name evidence="11" type="ORF">L201_007927</name>
</gene>
<proteinExistence type="inferred from homology"/>
<dbReference type="Gene3D" id="1.10.510.10">
    <property type="entry name" value="Transferase(Phosphotransferase) domain 1"/>
    <property type="match status" value="1"/>
</dbReference>
<feature type="compositionally biased region" description="Pro residues" evidence="9">
    <location>
        <begin position="115"/>
        <end position="125"/>
    </location>
</feature>
<keyword evidence="5 8" id="KW-0067">ATP-binding</keyword>
<feature type="compositionally biased region" description="Low complexity" evidence="9">
    <location>
        <begin position="298"/>
        <end position="315"/>
    </location>
</feature>
<feature type="compositionally biased region" description="Basic and acidic residues" evidence="9">
    <location>
        <begin position="387"/>
        <end position="396"/>
    </location>
</feature>
<evidence type="ECO:0000256" key="7">
    <source>
        <dbReference type="ARBA" id="ARBA00038999"/>
    </source>
</evidence>
<evidence type="ECO:0000313" key="11">
    <source>
        <dbReference type="EMBL" id="WWC92964.1"/>
    </source>
</evidence>
<organism evidence="11 12">
    <name type="scientific">Kwoniella dendrophila CBS 6074</name>
    <dbReference type="NCBI Taxonomy" id="1295534"/>
    <lineage>
        <taxon>Eukaryota</taxon>
        <taxon>Fungi</taxon>
        <taxon>Dikarya</taxon>
        <taxon>Basidiomycota</taxon>
        <taxon>Agaricomycotina</taxon>
        <taxon>Tremellomycetes</taxon>
        <taxon>Tremellales</taxon>
        <taxon>Cryptococcaceae</taxon>
        <taxon>Kwoniella</taxon>
    </lineage>
</organism>
<feature type="region of interest" description="Disordered" evidence="9">
    <location>
        <begin position="105"/>
        <end position="235"/>
    </location>
</feature>
<dbReference type="AlphaFoldDB" id="A0AAX4K739"/>
<dbReference type="InterPro" id="IPR008271">
    <property type="entry name" value="Ser/Thr_kinase_AS"/>
</dbReference>
<dbReference type="RefSeq" id="XP_066079726.1">
    <property type="nucleotide sequence ID" value="XM_066223629.1"/>
</dbReference>
<accession>A0AAX4K739</accession>
<dbReference type="EC" id="2.7.12.2" evidence="7"/>
<keyword evidence="4" id="KW-0418">Kinase</keyword>
<dbReference type="SUPFAM" id="SSF56112">
    <property type="entry name" value="Protein kinase-like (PK-like)"/>
    <property type="match status" value="1"/>
</dbReference>
<dbReference type="Proteomes" id="UP001355207">
    <property type="component" value="Chromosome 11"/>
</dbReference>
<reference evidence="11 12" key="1">
    <citation type="submission" date="2024-01" db="EMBL/GenBank/DDBJ databases">
        <title>Comparative genomics of Cryptococcus and Kwoniella reveals pathogenesis evolution and contrasting modes of karyotype evolution via chromosome fusion or intercentromeric recombination.</title>
        <authorList>
            <person name="Coelho M.A."/>
            <person name="David-Palma M."/>
            <person name="Shea T."/>
            <person name="Bowers K."/>
            <person name="McGinley-Smith S."/>
            <person name="Mohammad A.W."/>
            <person name="Gnirke A."/>
            <person name="Yurkov A.M."/>
            <person name="Nowrousian M."/>
            <person name="Sun S."/>
            <person name="Cuomo C.A."/>
            <person name="Heitman J."/>
        </authorList>
    </citation>
    <scope>NUCLEOTIDE SEQUENCE [LARGE SCALE GENOMIC DNA]</scope>
    <source>
        <strain evidence="11 12">CBS 6074</strain>
    </source>
</reference>
<feature type="domain" description="Protein kinase" evidence="10">
    <location>
        <begin position="403"/>
        <end position="670"/>
    </location>
</feature>
<dbReference type="PANTHER" id="PTHR48013:SF6">
    <property type="entry name" value="MAP KINASE KINASE MKK1_SSP32-RELATED"/>
    <property type="match status" value="1"/>
</dbReference>
<dbReference type="GO" id="GO:0005524">
    <property type="term" value="F:ATP binding"/>
    <property type="evidence" value="ECO:0007669"/>
    <property type="project" value="UniProtKB-UniRule"/>
</dbReference>
<feature type="compositionally biased region" description="Polar residues" evidence="9">
    <location>
        <begin position="316"/>
        <end position="337"/>
    </location>
</feature>
<evidence type="ECO:0000256" key="9">
    <source>
        <dbReference type="SAM" id="MobiDB-lite"/>
    </source>
</evidence>
<comment type="similarity">
    <text evidence="6">Belongs to the protein kinase superfamily. STE Ser/Thr protein kinase family. MAP kinase kinase subfamily.</text>
</comment>
<dbReference type="Gene3D" id="3.30.200.20">
    <property type="entry name" value="Phosphorylase Kinase, domain 1"/>
    <property type="match status" value="1"/>
</dbReference>
<feature type="region of interest" description="Disordered" evidence="9">
    <location>
        <begin position="268"/>
        <end position="402"/>
    </location>
</feature>
<dbReference type="GO" id="GO:0004674">
    <property type="term" value="F:protein serine/threonine kinase activity"/>
    <property type="evidence" value="ECO:0007669"/>
    <property type="project" value="UniProtKB-KW"/>
</dbReference>
<evidence type="ECO:0000256" key="3">
    <source>
        <dbReference type="ARBA" id="ARBA00022741"/>
    </source>
</evidence>
<dbReference type="SMART" id="SM00220">
    <property type="entry name" value="S_TKc"/>
    <property type="match status" value="1"/>
</dbReference>
<evidence type="ECO:0000256" key="1">
    <source>
        <dbReference type="ARBA" id="ARBA00022527"/>
    </source>
</evidence>
<keyword evidence="3 8" id="KW-0547">Nucleotide-binding</keyword>
<dbReference type="PROSITE" id="PS00108">
    <property type="entry name" value="PROTEIN_KINASE_ST"/>
    <property type="match status" value="1"/>
</dbReference>
<dbReference type="EMBL" id="CP144108">
    <property type="protein sequence ID" value="WWC92964.1"/>
    <property type="molecule type" value="Genomic_DNA"/>
</dbReference>
<dbReference type="Pfam" id="PF00069">
    <property type="entry name" value="Pkinase"/>
    <property type="match status" value="1"/>
</dbReference>
<dbReference type="PANTHER" id="PTHR48013">
    <property type="entry name" value="DUAL SPECIFICITY MITOGEN-ACTIVATED PROTEIN KINASE KINASE 5-RELATED"/>
    <property type="match status" value="1"/>
</dbReference>
<protein>
    <recommendedName>
        <fullName evidence="7">mitogen-activated protein kinase kinase</fullName>
        <ecNumber evidence="7">2.7.12.2</ecNumber>
    </recommendedName>
</protein>
<feature type="compositionally biased region" description="Basic and acidic residues" evidence="9">
    <location>
        <begin position="361"/>
        <end position="376"/>
    </location>
</feature>
<evidence type="ECO:0000313" key="12">
    <source>
        <dbReference type="Proteomes" id="UP001355207"/>
    </source>
</evidence>
<evidence type="ECO:0000256" key="8">
    <source>
        <dbReference type="PROSITE-ProRule" id="PRU10141"/>
    </source>
</evidence>
<dbReference type="GO" id="GO:0004708">
    <property type="term" value="F:MAP kinase kinase activity"/>
    <property type="evidence" value="ECO:0007669"/>
    <property type="project" value="UniProtKB-EC"/>
</dbReference>
<feature type="region of interest" description="Disordered" evidence="9">
    <location>
        <begin position="1"/>
        <end position="66"/>
    </location>
</feature>
<dbReference type="FunFam" id="3.30.200.20:FF:000040">
    <property type="entry name" value="Dual specificity mitogen-activated protein kinase kinase"/>
    <property type="match status" value="1"/>
</dbReference>
<dbReference type="GeneID" id="91098595"/>
<name>A0AAX4K739_9TREE</name>
<dbReference type="GO" id="GO:0060237">
    <property type="term" value="P:regulation of fungal-type cell wall organization"/>
    <property type="evidence" value="ECO:0007669"/>
    <property type="project" value="TreeGrafter"/>
</dbReference>
<dbReference type="GO" id="GO:0000196">
    <property type="term" value="P:cell integrity MAPK cascade"/>
    <property type="evidence" value="ECO:0007669"/>
    <property type="project" value="TreeGrafter"/>
</dbReference>
<keyword evidence="2" id="KW-0808">Transferase</keyword>
<feature type="compositionally biased region" description="Low complexity" evidence="9">
    <location>
        <begin position="26"/>
        <end position="35"/>
    </location>
</feature>
<evidence type="ECO:0000256" key="2">
    <source>
        <dbReference type="ARBA" id="ARBA00022679"/>
    </source>
</evidence>
<sequence length="693" mass="74205">MSGNSPTPPSLPALATGNTPQPPRRPGGARPNPTRIGSGAPPPPKLNIPVGNVPGINVDQANENGWQIPSSLPALALKPMRASPAPSNRPKLSLSGVSTPALASPLVLPTKPLSNPSPSPAPLPCPKYTNRPPLLNAPSQPYLSASNSNNNPGPSSRTPTPLLKLSIPGASSSSSGNSSGSGTGFSSGHDYPFDPSTSDDNDILNSALKTPTPCIPGEDQNPTLQARGNNYEDDESAYGFGRLMLGSGGENDSSNRISEMTEDIRQALTKSRFDPTSSSNTPSIGGRSRANSNTSLTQSRYARSRANSSANQSRRGSTTNNNPIEGSNGSNVQSEEVSSFRAYDISSSSNASLSGFGGGESSRRSSFDRHSSDQGHGRGQIYGNVHVSDEDQKESPTFDPDDLISIKRLGEGTGGAVELVKDKKSGKIMAKKVIARTTNPSMHKQLLRELEILNVCSSPYIVEHYGSFLTERDSVIGILMEYCEAGSLDSLVGKMKQGGMLCSEHVLGRIASSVLKGLDYLHEHRIIHRDIKPSNIVLTKQGVVKLCDFGVSGELVDSIAGTFTGTSFYMAPERIQNQPYTIKADVWSLGMTLHEVAHLRFPFPPEGENQYVAPIELLSYIVTAPTPIMIDNPSVGRIWSDGFKGFMADCLIRSGTDRPYPWQLLQHPFIITNEAKKVNMAKWVAAICQWPYL</sequence>
<feature type="compositionally biased region" description="Low complexity" evidence="9">
    <location>
        <begin position="146"/>
        <end position="178"/>
    </location>
</feature>
<dbReference type="PROSITE" id="PS00107">
    <property type="entry name" value="PROTEIN_KINASE_ATP"/>
    <property type="match status" value="1"/>
</dbReference>
<evidence type="ECO:0000256" key="4">
    <source>
        <dbReference type="ARBA" id="ARBA00022777"/>
    </source>
</evidence>
<dbReference type="InterPro" id="IPR011009">
    <property type="entry name" value="Kinase-like_dom_sf"/>
</dbReference>
<keyword evidence="1" id="KW-0723">Serine/threonine-protein kinase</keyword>
<feature type="binding site" evidence="8">
    <location>
        <position position="432"/>
    </location>
    <ligand>
        <name>ATP</name>
        <dbReference type="ChEBI" id="CHEBI:30616"/>
    </ligand>
</feature>
<evidence type="ECO:0000256" key="5">
    <source>
        <dbReference type="ARBA" id="ARBA00022840"/>
    </source>
</evidence>
<dbReference type="PROSITE" id="PS50011">
    <property type="entry name" value="PROTEIN_KINASE_DOM"/>
    <property type="match status" value="1"/>
</dbReference>
<feature type="compositionally biased region" description="Polar residues" evidence="9">
    <location>
        <begin position="274"/>
        <end position="297"/>
    </location>
</feature>